<keyword evidence="1" id="KW-1133">Transmembrane helix</keyword>
<dbReference type="Pfam" id="PF20712">
    <property type="entry name" value="CyanoTRADDas_TM"/>
    <property type="match status" value="1"/>
</dbReference>
<dbReference type="KEGG" id="fcs:TRV642_1352"/>
<feature type="domain" description="Cyanobacterial TRADD-N associated 2 transmembrane" evidence="2">
    <location>
        <begin position="132"/>
        <end position="196"/>
    </location>
</feature>
<name>A0A9W4X5R7_9FLAO</name>
<proteinExistence type="predicted"/>
<evidence type="ECO:0000313" key="3">
    <source>
        <dbReference type="EMBL" id="CAI2766334.1"/>
    </source>
</evidence>
<dbReference type="RefSeq" id="WP_263362487.1">
    <property type="nucleotide sequence ID" value="NZ_OX336425.1"/>
</dbReference>
<accession>A0A9W4X5R7</accession>
<dbReference type="AlphaFoldDB" id="A0A9W4X5R7"/>
<feature type="transmembrane region" description="Helical" evidence="1">
    <location>
        <begin position="166"/>
        <end position="189"/>
    </location>
</feature>
<dbReference type="EMBL" id="OX336425">
    <property type="protein sequence ID" value="CAI2766334.1"/>
    <property type="molecule type" value="Genomic_DNA"/>
</dbReference>
<feature type="transmembrane region" description="Helical" evidence="1">
    <location>
        <begin position="140"/>
        <end position="160"/>
    </location>
</feature>
<keyword evidence="1" id="KW-0812">Transmembrane</keyword>
<reference evidence="3" key="1">
    <citation type="submission" date="2022-09" db="EMBL/GenBank/DDBJ databases">
        <authorList>
            <person name="Duchaud E."/>
        </authorList>
    </citation>
    <scope>NUCLEOTIDE SEQUENCE</scope>
    <source>
        <strain evidence="3">TRV642</strain>
    </source>
</reference>
<protein>
    <recommendedName>
        <fullName evidence="2">Cyanobacterial TRADD-N associated 2 transmembrane domain-containing protein</fullName>
    </recommendedName>
</protein>
<organism evidence="3 4">
    <name type="scientific">Flavobacterium collinsii</name>
    <dbReference type="NCBI Taxonomy" id="1114861"/>
    <lineage>
        <taxon>Bacteria</taxon>
        <taxon>Pseudomonadati</taxon>
        <taxon>Bacteroidota</taxon>
        <taxon>Flavobacteriia</taxon>
        <taxon>Flavobacteriales</taxon>
        <taxon>Flavobacteriaceae</taxon>
        <taxon>Flavobacterium</taxon>
    </lineage>
</organism>
<evidence type="ECO:0000256" key="1">
    <source>
        <dbReference type="SAM" id="Phobius"/>
    </source>
</evidence>
<sequence>MEDQEHNSYFKDKLTELESALINAKSQLSTDTKNIRVYYAIVGLGTLFLILHYSSVLIMPTWLVITVWILTIFLLLAAFGTDVSKSKFEVEKFGTIKRIYLGFPDNDKPEYFDSLVKINVENLAAYYSLVKTHTSLSFKVSLLISIIGFILIISGLVIGFRYDDKIIGYIASGTGIVTEFISSVLFYLYNKTVRQLKEYHDSLINVQNILLSFKLIENTSDEKSKAEMVTKMLEYLVQKK</sequence>
<dbReference type="InterPro" id="IPR048567">
    <property type="entry name" value="CyanoTRADDas_TM"/>
</dbReference>
<gene>
    <name evidence="3" type="ORF">TRV642_1352</name>
</gene>
<evidence type="ECO:0000259" key="2">
    <source>
        <dbReference type="Pfam" id="PF20712"/>
    </source>
</evidence>
<feature type="transmembrane region" description="Helical" evidence="1">
    <location>
        <begin position="35"/>
        <end position="53"/>
    </location>
</feature>
<keyword evidence="1" id="KW-0472">Membrane</keyword>
<feature type="transmembrane region" description="Helical" evidence="1">
    <location>
        <begin position="59"/>
        <end position="79"/>
    </location>
</feature>
<dbReference type="Proteomes" id="UP001152749">
    <property type="component" value="Chromosome"/>
</dbReference>
<evidence type="ECO:0000313" key="4">
    <source>
        <dbReference type="Proteomes" id="UP001152749"/>
    </source>
</evidence>